<gene>
    <name evidence="1" type="ORF">EA661_12855</name>
</gene>
<dbReference type="RefSeq" id="WP_130519355.1">
    <property type="nucleotide sequence ID" value="NZ_SHMB01000005.1"/>
</dbReference>
<protein>
    <submittedName>
        <fullName evidence="1">Uncharacterized protein</fullName>
    </submittedName>
</protein>
<comment type="caution">
    <text evidence="1">The sequence shown here is derived from an EMBL/GenBank/DDBJ whole genome shotgun (WGS) entry which is preliminary data.</text>
</comment>
<dbReference type="Proteomes" id="UP000291286">
    <property type="component" value="Unassembled WGS sequence"/>
</dbReference>
<proteinExistence type="predicted"/>
<evidence type="ECO:0000313" key="1">
    <source>
        <dbReference type="EMBL" id="TAA27640.1"/>
    </source>
</evidence>
<dbReference type="EMBL" id="SHMB01000005">
    <property type="protein sequence ID" value="TAA27640.1"/>
    <property type="molecule type" value="Genomic_DNA"/>
</dbReference>
<sequence>MFDTDPSRLSGPDFLLAVADAELANGNEINAAVFRQRASEWKHDQALASTVKPRVRVPADKVAA</sequence>
<organism evidence="1 2">
    <name type="scientific">Pseudoxanthomonas winnipegensis</name>
    <dbReference type="NCBI Taxonomy" id="2480810"/>
    <lineage>
        <taxon>Bacteria</taxon>
        <taxon>Pseudomonadati</taxon>
        <taxon>Pseudomonadota</taxon>
        <taxon>Gammaproteobacteria</taxon>
        <taxon>Lysobacterales</taxon>
        <taxon>Lysobacteraceae</taxon>
        <taxon>Pseudoxanthomonas</taxon>
    </lineage>
</organism>
<dbReference type="AlphaFoldDB" id="A0A4V2HDJ5"/>
<reference evidence="1 2" key="1">
    <citation type="submission" date="2019-02" db="EMBL/GenBank/DDBJ databases">
        <title>WGS of Pseudoxanthomonas species novum from clinical isolates.</title>
        <authorList>
            <person name="Bernier A.-M."/>
            <person name="Bernard K."/>
            <person name="Vachon A."/>
        </authorList>
    </citation>
    <scope>NUCLEOTIDE SEQUENCE [LARGE SCALE GENOMIC DNA]</scope>
    <source>
        <strain evidence="1 2">NML171202</strain>
    </source>
</reference>
<name>A0A4V2HDJ5_9GAMM</name>
<evidence type="ECO:0000313" key="2">
    <source>
        <dbReference type="Proteomes" id="UP000291286"/>
    </source>
</evidence>
<accession>A0A4V2HDJ5</accession>